<dbReference type="Proteomes" id="UP000001514">
    <property type="component" value="Unassembled WGS sequence"/>
</dbReference>
<evidence type="ECO:0000256" key="1">
    <source>
        <dbReference type="SAM" id="MobiDB-lite"/>
    </source>
</evidence>
<protein>
    <submittedName>
        <fullName evidence="2">Uncharacterized protein</fullName>
    </submittedName>
</protein>
<dbReference type="EMBL" id="GL377566">
    <property type="protein sequence ID" value="EFJ37300.1"/>
    <property type="molecule type" value="Genomic_DNA"/>
</dbReference>
<sequence>MVNLCFMSSLSLQPRLNNRLPLRLGSAASLHGSFLLSSSKQQYSSASKLSTSSSSGTPNKALSPQTAQSTTSLGGTAVAKALGQASSTSFARALSPSPRQSVRLYTPSLKLVVDNLRNIESPGQLLAHLVNFLIRDASTLRIRQRDTCASYQHRWPVDPSYFHWKSGLMIKPLAAQHLKPFLPAAIPVQAGHLALPFRPVWPELRARPPTPPRALCTTEKWKPTFSRSKGSFAYATPSRGKISRVYGERSPRKIGQSRMRAACKQWKDLIESPEFADLH</sequence>
<organism evidence="3">
    <name type="scientific">Selaginella moellendorffii</name>
    <name type="common">Spikemoss</name>
    <dbReference type="NCBI Taxonomy" id="88036"/>
    <lineage>
        <taxon>Eukaryota</taxon>
        <taxon>Viridiplantae</taxon>
        <taxon>Streptophyta</taxon>
        <taxon>Embryophyta</taxon>
        <taxon>Tracheophyta</taxon>
        <taxon>Lycopodiopsida</taxon>
        <taxon>Selaginellales</taxon>
        <taxon>Selaginellaceae</taxon>
        <taxon>Selaginella</taxon>
    </lineage>
</organism>
<dbReference type="Gramene" id="EFJ37300">
    <property type="protein sequence ID" value="EFJ37300"/>
    <property type="gene ID" value="SELMODRAFT_403543"/>
</dbReference>
<dbReference type="AlphaFoldDB" id="D8QRR5"/>
<dbReference type="KEGG" id="smo:SELMODRAFT_403543"/>
<feature type="compositionally biased region" description="Polar residues" evidence="1">
    <location>
        <begin position="56"/>
        <end position="69"/>
    </location>
</feature>
<feature type="region of interest" description="Disordered" evidence="1">
    <location>
        <begin position="47"/>
        <end position="69"/>
    </location>
</feature>
<accession>D8QRR5</accession>
<gene>
    <name evidence="2" type="ORF">SELMODRAFT_403543</name>
</gene>
<evidence type="ECO:0000313" key="2">
    <source>
        <dbReference type="EMBL" id="EFJ37300.1"/>
    </source>
</evidence>
<dbReference type="HOGENOM" id="CLU_998904_0_0_1"/>
<reference evidence="2 3" key="1">
    <citation type="journal article" date="2011" name="Science">
        <title>The Selaginella genome identifies genetic changes associated with the evolution of vascular plants.</title>
        <authorList>
            <person name="Banks J.A."/>
            <person name="Nishiyama T."/>
            <person name="Hasebe M."/>
            <person name="Bowman J.L."/>
            <person name="Gribskov M."/>
            <person name="dePamphilis C."/>
            <person name="Albert V.A."/>
            <person name="Aono N."/>
            <person name="Aoyama T."/>
            <person name="Ambrose B.A."/>
            <person name="Ashton N.W."/>
            <person name="Axtell M.J."/>
            <person name="Barker E."/>
            <person name="Barker M.S."/>
            <person name="Bennetzen J.L."/>
            <person name="Bonawitz N.D."/>
            <person name="Chapple C."/>
            <person name="Cheng C."/>
            <person name="Correa L.G."/>
            <person name="Dacre M."/>
            <person name="DeBarry J."/>
            <person name="Dreyer I."/>
            <person name="Elias M."/>
            <person name="Engstrom E.M."/>
            <person name="Estelle M."/>
            <person name="Feng L."/>
            <person name="Finet C."/>
            <person name="Floyd S.K."/>
            <person name="Frommer W.B."/>
            <person name="Fujita T."/>
            <person name="Gramzow L."/>
            <person name="Gutensohn M."/>
            <person name="Harholt J."/>
            <person name="Hattori M."/>
            <person name="Heyl A."/>
            <person name="Hirai T."/>
            <person name="Hiwatashi Y."/>
            <person name="Ishikawa M."/>
            <person name="Iwata M."/>
            <person name="Karol K.G."/>
            <person name="Koehler B."/>
            <person name="Kolukisaoglu U."/>
            <person name="Kubo M."/>
            <person name="Kurata T."/>
            <person name="Lalonde S."/>
            <person name="Li K."/>
            <person name="Li Y."/>
            <person name="Litt A."/>
            <person name="Lyons E."/>
            <person name="Manning G."/>
            <person name="Maruyama T."/>
            <person name="Michael T.P."/>
            <person name="Mikami K."/>
            <person name="Miyazaki S."/>
            <person name="Morinaga S."/>
            <person name="Murata T."/>
            <person name="Mueller-Roeber B."/>
            <person name="Nelson D.R."/>
            <person name="Obara M."/>
            <person name="Oguri Y."/>
            <person name="Olmstead R.G."/>
            <person name="Onodera N."/>
            <person name="Petersen B.L."/>
            <person name="Pils B."/>
            <person name="Prigge M."/>
            <person name="Rensing S.A."/>
            <person name="Riano-Pachon D.M."/>
            <person name="Roberts A.W."/>
            <person name="Sato Y."/>
            <person name="Scheller H.V."/>
            <person name="Schulz B."/>
            <person name="Schulz C."/>
            <person name="Shakirov E.V."/>
            <person name="Shibagaki N."/>
            <person name="Shinohara N."/>
            <person name="Shippen D.E."/>
            <person name="Soerensen I."/>
            <person name="Sotooka R."/>
            <person name="Sugimoto N."/>
            <person name="Sugita M."/>
            <person name="Sumikawa N."/>
            <person name="Tanurdzic M."/>
            <person name="Theissen G."/>
            <person name="Ulvskov P."/>
            <person name="Wakazuki S."/>
            <person name="Weng J.K."/>
            <person name="Willats W.W."/>
            <person name="Wipf D."/>
            <person name="Wolf P.G."/>
            <person name="Yang L."/>
            <person name="Zimmer A.D."/>
            <person name="Zhu Q."/>
            <person name="Mitros T."/>
            <person name="Hellsten U."/>
            <person name="Loque D."/>
            <person name="Otillar R."/>
            <person name="Salamov A."/>
            <person name="Schmutz J."/>
            <person name="Shapiro H."/>
            <person name="Lindquist E."/>
            <person name="Lucas S."/>
            <person name="Rokhsar D."/>
            <person name="Grigoriev I.V."/>
        </authorList>
    </citation>
    <scope>NUCLEOTIDE SEQUENCE [LARGE SCALE GENOMIC DNA]</scope>
</reference>
<proteinExistence type="predicted"/>
<keyword evidence="3" id="KW-1185">Reference proteome</keyword>
<name>D8QRR5_SELML</name>
<evidence type="ECO:0000313" key="3">
    <source>
        <dbReference type="Proteomes" id="UP000001514"/>
    </source>
</evidence>
<dbReference type="InParanoid" id="D8QRR5"/>